<protein>
    <recommendedName>
        <fullName evidence="3">Abi family protein</fullName>
    </recommendedName>
</protein>
<proteinExistence type="predicted"/>
<evidence type="ECO:0008006" key="3">
    <source>
        <dbReference type="Google" id="ProtNLM"/>
    </source>
</evidence>
<dbReference type="Proteomes" id="UP000188184">
    <property type="component" value="Chromosome"/>
</dbReference>
<gene>
    <name evidence="1" type="ORF">B0X71_02965</name>
</gene>
<organism evidence="1 2">
    <name type="scientific">Planococcus lenghuensis</name>
    <dbReference type="NCBI Taxonomy" id="2213202"/>
    <lineage>
        <taxon>Bacteria</taxon>
        <taxon>Bacillati</taxon>
        <taxon>Bacillota</taxon>
        <taxon>Bacilli</taxon>
        <taxon>Bacillales</taxon>
        <taxon>Caryophanaceae</taxon>
        <taxon>Planococcus</taxon>
    </lineage>
</organism>
<evidence type="ECO:0000313" key="2">
    <source>
        <dbReference type="Proteomes" id="UP000188184"/>
    </source>
</evidence>
<dbReference type="AlphaFoldDB" id="A0A1Q2KVN7"/>
<reference evidence="1 2" key="1">
    <citation type="submission" date="2017-02" db="EMBL/GenBank/DDBJ databases">
        <title>The complete genomic sequence of a novel cold adapted crude oil-degrading bacterium Planococcus qaidamina Y42.</title>
        <authorList>
            <person name="Yang R."/>
        </authorList>
    </citation>
    <scope>NUCLEOTIDE SEQUENCE [LARGE SCALE GENOMIC DNA]</scope>
    <source>
        <strain evidence="1 2">Y42</strain>
    </source>
</reference>
<dbReference type="Pfam" id="PF07751">
    <property type="entry name" value="Abi_2"/>
    <property type="match status" value="1"/>
</dbReference>
<name>A0A1Q2KVN7_9BACL</name>
<sequence>MADGTTTAELQLKSKLTFDEMIDHLEAKGIQFNIMSKKTAKKTLMNMHYYYKISSYRRNFLKNQHGKYVNLDFAYLADLAEIDVQLRYLVLQMCLDIEHAIKTMLLTDITNDPNEDGFSIVEEFCTHGGVPKKHYMYTVSEDSQYNFNMYTRYQEDMPVWVYFEFIPFGALANFVEFYYTTRGNEEYAELCDVLKYVRNIRNAAAHNNPLIMDIVATGQLTEPVSPPVAAFSRSFHETRPTARKKKLSNKKIHDLTALFYVYDRFIPFGEMKNVRYQHVRKFLKRCARRKKEYKAHNGLVSVYNYFSNMVHSLSV</sequence>
<dbReference type="EMBL" id="CP019640">
    <property type="protein sequence ID" value="AQQ52174.1"/>
    <property type="molecule type" value="Genomic_DNA"/>
</dbReference>
<dbReference type="InterPro" id="IPR011664">
    <property type="entry name" value="Abi_system_AbiD/AbiF-like"/>
</dbReference>
<dbReference type="KEGG" id="pmar:B0X71_02965"/>
<accession>A0A1Q2KVN7</accession>
<evidence type="ECO:0000313" key="1">
    <source>
        <dbReference type="EMBL" id="AQQ52174.1"/>
    </source>
</evidence>
<dbReference type="RefSeq" id="WP_198038675.1">
    <property type="nucleotide sequence ID" value="NZ_CP019640.1"/>
</dbReference>
<keyword evidence="2" id="KW-1185">Reference proteome</keyword>